<gene>
    <name evidence="2" type="ORF">F7D14_10255</name>
</gene>
<organism evidence="2 3">
    <name type="scientific">Methylocystis parvus</name>
    <dbReference type="NCBI Taxonomy" id="134"/>
    <lineage>
        <taxon>Bacteria</taxon>
        <taxon>Pseudomonadati</taxon>
        <taxon>Pseudomonadota</taxon>
        <taxon>Alphaproteobacteria</taxon>
        <taxon>Hyphomicrobiales</taxon>
        <taxon>Methylocystaceae</taxon>
        <taxon>Methylocystis</taxon>
    </lineage>
</organism>
<keyword evidence="1" id="KW-0472">Membrane</keyword>
<feature type="transmembrane region" description="Helical" evidence="1">
    <location>
        <begin position="56"/>
        <end position="78"/>
    </location>
</feature>
<reference evidence="2 3" key="1">
    <citation type="submission" date="2019-09" db="EMBL/GenBank/DDBJ databases">
        <title>Isolation and complete genome sequencing of Methylocystis species.</title>
        <authorList>
            <person name="Rumah B.L."/>
            <person name="Stead C.E."/>
            <person name="Stevens B.C."/>
            <person name="Minton N.P."/>
            <person name="Grosse-Honebrink A."/>
            <person name="Zhang Y."/>
        </authorList>
    </citation>
    <scope>NUCLEOTIDE SEQUENCE [LARGE SCALE GENOMIC DNA]</scope>
    <source>
        <strain evidence="2 3">BRCS2</strain>
    </source>
</reference>
<proteinExistence type="predicted"/>
<feature type="transmembrane region" description="Helical" evidence="1">
    <location>
        <begin position="6"/>
        <end position="28"/>
    </location>
</feature>
<accession>A0A6B8MAX5</accession>
<evidence type="ECO:0000256" key="1">
    <source>
        <dbReference type="SAM" id="Phobius"/>
    </source>
</evidence>
<dbReference type="AlphaFoldDB" id="A0A6B8MAX5"/>
<evidence type="ECO:0000313" key="3">
    <source>
        <dbReference type="Proteomes" id="UP000422569"/>
    </source>
</evidence>
<dbReference type="EMBL" id="CP044331">
    <property type="protein sequence ID" value="QGM97810.1"/>
    <property type="molecule type" value="Genomic_DNA"/>
</dbReference>
<dbReference type="RefSeq" id="WP_016918203.1">
    <property type="nucleotide sequence ID" value="NZ_CP044331.1"/>
</dbReference>
<dbReference type="KEGG" id="mpar:F7D14_10255"/>
<keyword evidence="3" id="KW-1185">Reference proteome</keyword>
<protein>
    <submittedName>
        <fullName evidence="2">DUF1467 family protein</fullName>
    </submittedName>
</protein>
<dbReference type="Proteomes" id="UP000422569">
    <property type="component" value="Chromosome"/>
</dbReference>
<keyword evidence="1" id="KW-1133">Transmembrane helix</keyword>
<dbReference type="Pfam" id="PF07330">
    <property type="entry name" value="DUF1467"/>
    <property type="match status" value="1"/>
</dbReference>
<name>A0A6B8MAX5_9HYPH</name>
<keyword evidence="1" id="KW-0812">Transmembrane</keyword>
<dbReference type="InterPro" id="IPR009935">
    <property type="entry name" value="DUF1467"/>
</dbReference>
<evidence type="ECO:0000313" key="2">
    <source>
        <dbReference type="EMBL" id="QGM97810.1"/>
    </source>
</evidence>
<sequence>MPFPLPLALAIYVTIWWIVLFAVLPLGVRSAEEAGEERPEGSDPGAPVAPQLARKAAITTVVAAIIFGFVALAANYVAG</sequence>